<proteinExistence type="inferred from homology"/>
<keyword evidence="5" id="KW-0472">Membrane</keyword>
<name>A0A426J116_9GAMM</name>
<evidence type="ECO:0000256" key="1">
    <source>
        <dbReference type="ARBA" id="ARBA00004418"/>
    </source>
</evidence>
<protein>
    <submittedName>
        <fullName evidence="9">Sugar ABC transporter substrate-binding protein</fullName>
    </submittedName>
</protein>
<dbReference type="Proteomes" id="UP000256817">
    <property type="component" value="Unassembled WGS sequence"/>
</dbReference>
<dbReference type="CDD" id="cd13585">
    <property type="entry name" value="PBP2_TMBP_like"/>
    <property type="match status" value="1"/>
</dbReference>
<keyword evidence="7" id="KW-0449">Lipoprotein</keyword>
<dbReference type="InterPro" id="IPR006059">
    <property type="entry name" value="SBP"/>
</dbReference>
<accession>A0A426J116</accession>
<dbReference type="RefSeq" id="WP_102117320.1">
    <property type="nucleotide sequence ID" value="NZ_CP086253.1"/>
</dbReference>
<evidence type="ECO:0000256" key="4">
    <source>
        <dbReference type="ARBA" id="ARBA00022729"/>
    </source>
</evidence>
<dbReference type="PANTHER" id="PTHR43649:SF33">
    <property type="entry name" value="POLYGALACTURONAN_RHAMNOGALACTURONAN-BINDING PROTEIN YTCQ"/>
    <property type="match status" value="1"/>
</dbReference>
<feature type="chain" id="PRO_5047393254" evidence="8">
    <location>
        <begin position="24"/>
        <end position="429"/>
    </location>
</feature>
<comment type="similarity">
    <text evidence="2">Belongs to the bacterial solute-binding protein 1 family.</text>
</comment>
<evidence type="ECO:0000256" key="6">
    <source>
        <dbReference type="ARBA" id="ARBA00023139"/>
    </source>
</evidence>
<evidence type="ECO:0000256" key="7">
    <source>
        <dbReference type="ARBA" id="ARBA00023288"/>
    </source>
</evidence>
<dbReference type="SUPFAM" id="SSF53850">
    <property type="entry name" value="Periplasmic binding protein-like II"/>
    <property type="match status" value="1"/>
</dbReference>
<evidence type="ECO:0000256" key="3">
    <source>
        <dbReference type="ARBA" id="ARBA00022475"/>
    </source>
</evidence>
<keyword evidence="10" id="KW-1185">Reference proteome</keyword>
<dbReference type="Gene3D" id="3.40.190.10">
    <property type="entry name" value="Periplasmic binding protein-like II"/>
    <property type="match status" value="1"/>
</dbReference>
<evidence type="ECO:0000313" key="10">
    <source>
        <dbReference type="Proteomes" id="UP000256817"/>
    </source>
</evidence>
<dbReference type="EMBL" id="QHJW02000037">
    <property type="protein sequence ID" value="RRO06933.1"/>
    <property type="molecule type" value="Genomic_DNA"/>
</dbReference>
<organism evidence="9 10">
    <name type="scientific">Pectobacterium aquaticum</name>
    <dbReference type="NCBI Taxonomy" id="2204145"/>
    <lineage>
        <taxon>Bacteria</taxon>
        <taxon>Pseudomonadati</taxon>
        <taxon>Pseudomonadota</taxon>
        <taxon>Gammaproteobacteria</taxon>
        <taxon>Enterobacterales</taxon>
        <taxon>Pectobacteriaceae</taxon>
        <taxon>Pectobacterium</taxon>
    </lineage>
</organism>
<keyword evidence="3" id="KW-1003">Cell membrane</keyword>
<comment type="caution">
    <text evidence="9">The sequence shown here is derived from an EMBL/GenBank/DDBJ whole genome shotgun (WGS) entry which is preliminary data.</text>
</comment>
<evidence type="ECO:0000256" key="5">
    <source>
        <dbReference type="ARBA" id="ARBA00023136"/>
    </source>
</evidence>
<feature type="signal peptide" evidence="8">
    <location>
        <begin position="1"/>
        <end position="23"/>
    </location>
</feature>
<dbReference type="PANTHER" id="PTHR43649">
    <property type="entry name" value="ARABINOSE-BINDING PROTEIN-RELATED"/>
    <property type="match status" value="1"/>
</dbReference>
<keyword evidence="6" id="KW-0564">Palmitate</keyword>
<sequence>MKKIVAKVVATALLAGSSLAVHAADELNVWIRANNNARVIYEQEAAAFEKQTGIKVSYFSASTDFEQRLARAAVGNTLPDLIINDAAYMGQLIQLNVVDAIEPSQLSYGKDLQPVALNSLKFGDGKYYGIPTSVQASALYIRKDWREKLGLPQPKTWDDLKALAKAFTEKDPDGNGKNDTYGFGLPGSATRGYTSWILSSFIWQAGGEFVSRQGDAFKASLDDKGVVDAVTFMRGMVCDKVVQPGAINAVTSDISNAFRSGQVGMVLSGPYSMPVFSNEPGPDKFEVVKPPRGPVSNASLAEGEAIFLVKSSKQKAQALKFIDFFISQEGQKIGTAVGTPNEPIVRLPVNKTVDANAIYQDQRWGVFAEQYASDGHYVPAVPNWTPIRQVTADGFNKILSNCQSDIPTELKQLNEKVNIELGKQKVLAK</sequence>
<gene>
    <name evidence="9" type="ORF">DMB85_014895</name>
</gene>
<dbReference type="InterPro" id="IPR050490">
    <property type="entry name" value="Bact_solute-bd_prot1"/>
</dbReference>
<evidence type="ECO:0000256" key="2">
    <source>
        <dbReference type="ARBA" id="ARBA00008520"/>
    </source>
</evidence>
<dbReference type="Pfam" id="PF01547">
    <property type="entry name" value="SBP_bac_1"/>
    <property type="match status" value="1"/>
</dbReference>
<evidence type="ECO:0000256" key="8">
    <source>
        <dbReference type="SAM" id="SignalP"/>
    </source>
</evidence>
<reference evidence="9" key="1">
    <citation type="submission" date="2018-11" db="EMBL/GenBank/DDBJ databases">
        <title>Draft genome sequences of proposed Pectobacterium aquaticum sp. nov. isolated in France from fresh water.</title>
        <authorList>
            <person name="Pedron J."/>
            <person name="Barny M.A."/>
        </authorList>
    </citation>
    <scope>NUCLEOTIDE SEQUENCE [LARGE SCALE GENOMIC DNA]</scope>
    <source>
        <strain evidence="9">A35-S23-M15</strain>
    </source>
</reference>
<keyword evidence="4 8" id="KW-0732">Signal</keyword>
<comment type="subcellular location">
    <subcellularLocation>
        <location evidence="1">Periplasm</location>
    </subcellularLocation>
</comment>
<evidence type="ECO:0000313" key="9">
    <source>
        <dbReference type="EMBL" id="RRO06933.1"/>
    </source>
</evidence>